<reference evidence="2" key="1">
    <citation type="journal article" date="2014" name="Int. J. Syst. Evol. Microbiol.">
        <title>Complete genome sequence of Corynebacterium casei LMG S-19264T (=DSM 44701T), isolated from a smear-ripened cheese.</title>
        <authorList>
            <consortium name="US DOE Joint Genome Institute (JGI-PGF)"/>
            <person name="Walter F."/>
            <person name="Albersmeier A."/>
            <person name="Kalinowski J."/>
            <person name="Ruckert C."/>
        </authorList>
    </citation>
    <scope>NUCLEOTIDE SEQUENCE</scope>
    <source>
        <strain evidence="2">JCM 3302</strain>
    </source>
</reference>
<evidence type="ECO:0008006" key="4">
    <source>
        <dbReference type="Google" id="ProtNLM"/>
    </source>
</evidence>
<feature type="chain" id="PRO_5036758364" description="Secreted protein" evidence="1">
    <location>
        <begin position="37"/>
        <end position="109"/>
    </location>
</feature>
<gene>
    <name evidence="2" type="ORF">GCM10014715_34960</name>
</gene>
<evidence type="ECO:0000313" key="3">
    <source>
        <dbReference type="Proteomes" id="UP000641386"/>
    </source>
</evidence>
<dbReference type="AlphaFoldDB" id="A0A919DRY0"/>
<evidence type="ECO:0000313" key="2">
    <source>
        <dbReference type="EMBL" id="GHE76778.1"/>
    </source>
</evidence>
<evidence type="ECO:0000256" key="1">
    <source>
        <dbReference type="SAM" id="SignalP"/>
    </source>
</evidence>
<accession>A0A919DRY0</accession>
<protein>
    <recommendedName>
        <fullName evidence="4">Secreted protein</fullName>
    </recommendedName>
</protein>
<dbReference type="EMBL" id="BNBC01000014">
    <property type="protein sequence ID" value="GHE76778.1"/>
    <property type="molecule type" value="Genomic_DNA"/>
</dbReference>
<sequence>MGAGGVAEGMISTRRIFTVVGLAASVTGLAALPASAADTGVPVVGRLVPLGTVDSLARTGLPAEQQNAVPSVSGQLSSLHHVQDLNQLNQLRQVTGLVSPLFGLVPGIH</sequence>
<organism evidence="2 3">
    <name type="scientific">Streptomyces spiralis</name>
    <dbReference type="NCBI Taxonomy" id="66376"/>
    <lineage>
        <taxon>Bacteria</taxon>
        <taxon>Bacillati</taxon>
        <taxon>Actinomycetota</taxon>
        <taxon>Actinomycetes</taxon>
        <taxon>Kitasatosporales</taxon>
        <taxon>Streptomycetaceae</taxon>
        <taxon>Streptomyces</taxon>
    </lineage>
</organism>
<comment type="caution">
    <text evidence="2">The sequence shown here is derived from an EMBL/GenBank/DDBJ whole genome shotgun (WGS) entry which is preliminary data.</text>
</comment>
<proteinExistence type="predicted"/>
<keyword evidence="3" id="KW-1185">Reference proteome</keyword>
<dbReference type="Proteomes" id="UP000641386">
    <property type="component" value="Unassembled WGS sequence"/>
</dbReference>
<name>A0A919DRY0_9ACTN</name>
<reference evidence="2" key="2">
    <citation type="submission" date="2020-09" db="EMBL/GenBank/DDBJ databases">
        <authorList>
            <person name="Sun Q."/>
            <person name="Ohkuma M."/>
        </authorList>
    </citation>
    <scope>NUCLEOTIDE SEQUENCE</scope>
    <source>
        <strain evidence="2">JCM 3302</strain>
    </source>
</reference>
<feature type="signal peptide" evidence="1">
    <location>
        <begin position="1"/>
        <end position="36"/>
    </location>
</feature>
<keyword evidence="1" id="KW-0732">Signal</keyword>